<protein>
    <submittedName>
        <fullName evidence="2">Uncharacterized protein</fullName>
    </submittedName>
</protein>
<evidence type="ECO:0000256" key="1">
    <source>
        <dbReference type="SAM" id="SignalP"/>
    </source>
</evidence>
<dbReference type="Proteomes" id="UP000664521">
    <property type="component" value="Unassembled WGS sequence"/>
</dbReference>
<dbReference type="EMBL" id="CAJPDS010000046">
    <property type="protein sequence ID" value="CAF9927891.1"/>
    <property type="molecule type" value="Genomic_DNA"/>
</dbReference>
<proteinExistence type="predicted"/>
<comment type="caution">
    <text evidence="2">The sequence shown here is derived from an EMBL/GenBank/DDBJ whole genome shotgun (WGS) entry which is preliminary data.</text>
</comment>
<sequence length="187" mass="20496">MLPKHSLVYALLPGLSIANCMTQQQQMLGPFKAPLTGENGLAIVPLNETATTGIVPPADEQAILRLGNRFANEFYANISGDGELGSCFSCAGTILKEMPCVVKAIRDKNPRELLNCGITKADLCKCTDCLPGVVRPFVEQFCNSPDDDDDVKDLYNYDTFFHLAELDLSLQAFLVSTQAPLWRSELH</sequence>
<evidence type="ECO:0000313" key="3">
    <source>
        <dbReference type="Proteomes" id="UP000664521"/>
    </source>
</evidence>
<keyword evidence="1" id="KW-0732">Signal</keyword>
<accession>A0A8H3FV11</accession>
<reference evidence="2" key="1">
    <citation type="submission" date="2021-03" db="EMBL/GenBank/DDBJ databases">
        <authorList>
            <person name="Tagirdzhanova G."/>
        </authorList>
    </citation>
    <scope>NUCLEOTIDE SEQUENCE</scope>
</reference>
<name>A0A8H3FV11_9LECA</name>
<organism evidence="2 3">
    <name type="scientific">Heterodermia speciosa</name>
    <dbReference type="NCBI Taxonomy" id="116794"/>
    <lineage>
        <taxon>Eukaryota</taxon>
        <taxon>Fungi</taxon>
        <taxon>Dikarya</taxon>
        <taxon>Ascomycota</taxon>
        <taxon>Pezizomycotina</taxon>
        <taxon>Lecanoromycetes</taxon>
        <taxon>OSLEUM clade</taxon>
        <taxon>Lecanoromycetidae</taxon>
        <taxon>Caliciales</taxon>
        <taxon>Physciaceae</taxon>
        <taxon>Heterodermia</taxon>
    </lineage>
</organism>
<feature type="chain" id="PRO_5034707008" evidence="1">
    <location>
        <begin position="19"/>
        <end position="187"/>
    </location>
</feature>
<evidence type="ECO:0000313" key="2">
    <source>
        <dbReference type="EMBL" id="CAF9927891.1"/>
    </source>
</evidence>
<dbReference type="AlphaFoldDB" id="A0A8H3FV11"/>
<feature type="signal peptide" evidence="1">
    <location>
        <begin position="1"/>
        <end position="18"/>
    </location>
</feature>
<gene>
    <name evidence="2" type="ORF">HETSPECPRED_006696</name>
</gene>
<keyword evidence="3" id="KW-1185">Reference proteome</keyword>